<organism evidence="3">
    <name type="scientific">Schizophyllum commune (strain H4-8 / FGSC 9210)</name>
    <name type="common">Split gill fungus</name>
    <dbReference type="NCBI Taxonomy" id="578458"/>
    <lineage>
        <taxon>Eukaryota</taxon>
        <taxon>Fungi</taxon>
        <taxon>Dikarya</taxon>
        <taxon>Basidiomycota</taxon>
        <taxon>Agaricomycotina</taxon>
        <taxon>Agaricomycetes</taxon>
        <taxon>Agaricomycetidae</taxon>
        <taxon>Agaricales</taxon>
        <taxon>Schizophyllaceae</taxon>
        <taxon>Schizophyllum</taxon>
    </lineage>
</organism>
<dbReference type="EMBL" id="GL377313">
    <property type="protein sequence ID" value="EFI92164.1"/>
    <property type="molecule type" value="Genomic_DNA"/>
</dbReference>
<dbReference type="Proteomes" id="UP000007431">
    <property type="component" value="Unassembled WGS sequence"/>
</dbReference>
<evidence type="ECO:0000313" key="3">
    <source>
        <dbReference type="Proteomes" id="UP000007431"/>
    </source>
</evidence>
<dbReference type="VEuPathDB" id="FungiDB:SCHCODRAFT_02706276"/>
<evidence type="ECO:0000256" key="1">
    <source>
        <dbReference type="SAM" id="SignalP"/>
    </source>
</evidence>
<dbReference type="RefSeq" id="XP_003027067.1">
    <property type="nucleotide sequence ID" value="XM_003027021.1"/>
</dbReference>
<sequence length="146" mass="16026">MKTAAVFASLVALVGATTLVEPRQDSDYPDCEPTTGAFYIPDSITVGEPFPVRFCSSTYFKTSSKSITLAIGRDSTNVSGSVIMTDELTTKDNKKYDFEATIPYSSTIKFSETSPLIVVEKINDYYVSESFQVVTTDAHLVYPEES</sequence>
<dbReference type="KEGG" id="scm:SCHCO_02706276"/>
<feature type="chain" id="PRO_5003120966" evidence="1">
    <location>
        <begin position="17"/>
        <end position="146"/>
    </location>
</feature>
<dbReference type="InParanoid" id="D8QI37"/>
<dbReference type="GeneID" id="9593557"/>
<dbReference type="HOGENOM" id="CLU_1778543_0_0_1"/>
<feature type="signal peptide" evidence="1">
    <location>
        <begin position="1"/>
        <end position="16"/>
    </location>
</feature>
<dbReference type="AlphaFoldDB" id="D8QI37"/>
<keyword evidence="1" id="KW-0732">Signal</keyword>
<name>D8QI37_SCHCM</name>
<reference evidence="2 3" key="1">
    <citation type="journal article" date="2010" name="Nat. Biotechnol.">
        <title>Genome sequence of the model mushroom Schizophyllum commune.</title>
        <authorList>
            <person name="Ohm R.A."/>
            <person name="de Jong J.F."/>
            <person name="Lugones L.G."/>
            <person name="Aerts A."/>
            <person name="Kothe E."/>
            <person name="Stajich J.E."/>
            <person name="de Vries R.P."/>
            <person name="Record E."/>
            <person name="Levasseur A."/>
            <person name="Baker S.E."/>
            <person name="Bartholomew K.A."/>
            <person name="Coutinho P.M."/>
            <person name="Erdmann S."/>
            <person name="Fowler T.J."/>
            <person name="Gathman A.C."/>
            <person name="Lombard V."/>
            <person name="Henrissat B."/>
            <person name="Knabe N."/>
            <person name="Kuees U."/>
            <person name="Lilly W.W."/>
            <person name="Lindquist E."/>
            <person name="Lucas S."/>
            <person name="Magnuson J.K."/>
            <person name="Piumi F."/>
            <person name="Raudaskoski M."/>
            <person name="Salamov A."/>
            <person name="Schmutz J."/>
            <person name="Schwarze F.W.M.R."/>
            <person name="vanKuyk P.A."/>
            <person name="Horton J.S."/>
            <person name="Grigoriev I.V."/>
            <person name="Woesten H.A.B."/>
        </authorList>
    </citation>
    <scope>NUCLEOTIDE SEQUENCE [LARGE SCALE GENOMIC DNA]</scope>
    <source>
        <strain evidence="3">H4-8 / FGSC 9210</strain>
    </source>
</reference>
<gene>
    <name evidence="2" type="ORF">SCHCODRAFT_238003</name>
</gene>
<keyword evidence="3" id="KW-1185">Reference proteome</keyword>
<proteinExistence type="predicted"/>
<dbReference type="OrthoDB" id="2834394at2759"/>
<accession>D8QI37</accession>
<protein>
    <submittedName>
        <fullName evidence="2">Uncharacterized protein</fullName>
    </submittedName>
</protein>
<evidence type="ECO:0000313" key="2">
    <source>
        <dbReference type="EMBL" id="EFI92164.1"/>
    </source>
</evidence>